<sequence length="123" mass="14057">MQTLTLIRGLPGSGKSTLAKSLPAKHVEADMYFVNDAGTYEFNASKLKQAHEWCQKQTDEWLKAGDSVVVANTFVCHWEMEAYQRLAKKHRVELCILVCRESYNNIHGVDAATVARMKRQWQE</sequence>
<dbReference type="RefSeq" id="WP_017052281.1">
    <property type="nucleotide sequence ID" value="NZ_AJYW02000205.1"/>
</dbReference>
<evidence type="ECO:0000313" key="1">
    <source>
        <dbReference type="EMBL" id="OEE74081.1"/>
    </source>
</evidence>
<dbReference type="AlphaFoldDB" id="A0A1E5CVR8"/>
<dbReference type="PANTHER" id="PTHR13308">
    <property type="entry name" value="NEDD4-BINDING PROTEIN 2-LIKE 1"/>
    <property type="match status" value="1"/>
</dbReference>
<gene>
    <name evidence="1" type="ORF">A130_18250</name>
</gene>
<proteinExistence type="predicted"/>
<dbReference type="PANTHER" id="PTHR13308:SF40">
    <property type="entry name" value="NEDD4-BINDING PROTEIN 2-LIKE 1"/>
    <property type="match status" value="1"/>
</dbReference>
<organism evidence="1 2">
    <name type="scientific">Vibrio genomosp. F6 str. FF-238</name>
    <dbReference type="NCBI Taxonomy" id="1191298"/>
    <lineage>
        <taxon>Bacteria</taxon>
        <taxon>Pseudomonadati</taxon>
        <taxon>Pseudomonadota</taxon>
        <taxon>Gammaproteobacteria</taxon>
        <taxon>Vibrionales</taxon>
        <taxon>Vibrionaceae</taxon>
        <taxon>Vibrio</taxon>
    </lineage>
</organism>
<dbReference type="InterPro" id="IPR026302">
    <property type="entry name" value="NEDD4-bd_p2"/>
</dbReference>
<reference evidence="1 2" key="1">
    <citation type="journal article" date="2012" name="Science">
        <title>Ecological populations of bacteria act as socially cohesive units of antibiotic production and resistance.</title>
        <authorList>
            <person name="Cordero O.X."/>
            <person name="Wildschutte H."/>
            <person name="Kirkup B."/>
            <person name="Proehl S."/>
            <person name="Ngo L."/>
            <person name="Hussain F."/>
            <person name="Le Roux F."/>
            <person name="Mincer T."/>
            <person name="Polz M.F."/>
        </authorList>
    </citation>
    <scope>NUCLEOTIDE SEQUENCE [LARGE SCALE GENOMIC DNA]</scope>
    <source>
        <strain evidence="1 2">FF-238</strain>
    </source>
</reference>
<protein>
    <submittedName>
        <fullName evidence="1">AAA family ATPase</fullName>
    </submittedName>
</protein>
<name>A0A1E5CVR8_9VIBR</name>
<dbReference type="Proteomes" id="UP000094165">
    <property type="component" value="Unassembled WGS sequence"/>
</dbReference>
<dbReference type="SUPFAM" id="SSF52540">
    <property type="entry name" value="P-loop containing nucleoside triphosphate hydrolases"/>
    <property type="match status" value="1"/>
</dbReference>
<keyword evidence="2" id="KW-1185">Reference proteome</keyword>
<comment type="caution">
    <text evidence="1">The sequence shown here is derived from an EMBL/GenBank/DDBJ whole genome shotgun (WGS) entry which is preliminary data.</text>
</comment>
<accession>A0A1E5CVR8</accession>
<dbReference type="EMBL" id="AJYW02000205">
    <property type="protein sequence ID" value="OEE74081.1"/>
    <property type="molecule type" value="Genomic_DNA"/>
</dbReference>
<dbReference type="InterPro" id="IPR027417">
    <property type="entry name" value="P-loop_NTPase"/>
</dbReference>
<dbReference type="Gene3D" id="3.40.50.300">
    <property type="entry name" value="P-loop containing nucleotide triphosphate hydrolases"/>
    <property type="match status" value="1"/>
</dbReference>
<dbReference type="Pfam" id="PF13671">
    <property type="entry name" value="AAA_33"/>
    <property type="match status" value="1"/>
</dbReference>
<evidence type="ECO:0000313" key="2">
    <source>
        <dbReference type="Proteomes" id="UP000094165"/>
    </source>
</evidence>